<accession>A0A1V6V2V0</accession>
<evidence type="ECO:0000259" key="1">
    <source>
        <dbReference type="Pfam" id="PF22893"/>
    </source>
</evidence>
<proteinExistence type="predicted"/>
<keyword evidence="3" id="KW-1185">Reference proteome</keyword>
<dbReference type="EMBL" id="MDDG01000002">
    <property type="protein sequence ID" value="OQE45001.1"/>
    <property type="molecule type" value="Genomic_DNA"/>
</dbReference>
<dbReference type="InterPro" id="IPR054464">
    <property type="entry name" value="ULD_fung"/>
</dbReference>
<gene>
    <name evidence="2" type="ORF">PENCOP_c002G03614</name>
</gene>
<dbReference type="Pfam" id="PF22893">
    <property type="entry name" value="ULD_2"/>
    <property type="match status" value="1"/>
</dbReference>
<evidence type="ECO:0000313" key="2">
    <source>
        <dbReference type="EMBL" id="OQE45001.1"/>
    </source>
</evidence>
<feature type="domain" description="Ubiquitin-like" evidence="1">
    <location>
        <begin position="84"/>
        <end position="169"/>
    </location>
</feature>
<comment type="caution">
    <text evidence="2">The sequence shown here is derived from an EMBL/GenBank/DDBJ whole genome shotgun (WGS) entry which is preliminary data.</text>
</comment>
<dbReference type="STRING" id="36646.A0A1V6V2V0"/>
<dbReference type="Proteomes" id="UP000191500">
    <property type="component" value="Unassembled WGS sequence"/>
</dbReference>
<organism evidence="2 3">
    <name type="scientific">Penicillium coprophilum</name>
    <dbReference type="NCBI Taxonomy" id="36646"/>
    <lineage>
        <taxon>Eukaryota</taxon>
        <taxon>Fungi</taxon>
        <taxon>Dikarya</taxon>
        <taxon>Ascomycota</taxon>
        <taxon>Pezizomycotina</taxon>
        <taxon>Eurotiomycetes</taxon>
        <taxon>Eurotiomycetidae</taxon>
        <taxon>Eurotiales</taxon>
        <taxon>Aspergillaceae</taxon>
        <taxon>Penicillium</taxon>
    </lineage>
</organism>
<reference evidence="3" key="1">
    <citation type="journal article" date="2017" name="Nat. Microbiol.">
        <title>Global analysis of biosynthetic gene clusters reveals vast potential of secondary metabolite production in Penicillium species.</title>
        <authorList>
            <person name="Nielsen J.C."/>
            <person name="Grijseels S."/>
            <person name="Prigent S."/>
            <person name="Ji B."/>
            <person name="Dainat J."/>
            <person name="Nielsen K.F."/>
            <person name="Frisvad J.C."/>
            <person name="Workman M."/>
            <person name="Nielsen J."/>
        </authorList>
    </citation>
    <scope>NUCLEOTIDE SEQUENCE [LARGE SCALE GENOMIC DNA]</scope>
    <source>
        <strain evidence="3">IBT 31321</strain>
    </source>
</reference>
<sequence length="215" mass="24344">MVPAFGFGVGDFVAVATLVWKLSQALSETSEDSKLYRECQLEFQNMQHLQQQMRDGTQSLNLQLQAGTEQLKLHIDNVVQDPWDQKPIRFQDATGRRYPVPLEVCGTFEGFTDFLQHAFKDSPILNAVQQQSIWLFTPVLGQPKNWILITAEDWQLSVCPGMQLGMSVFAGRRVTNGPVSDLLSEIPEDDAVKLQTPLPLWASSSFFEDARFRPR</sequence>
<name>A0A1V6V2V0_9EURO</name>
<dbReference type="AlphaFoldDB" id="A0A1V6V2V0"/>
<protein>
    <recommendedName>
        <fullName evidence="1">Ubiquitin-like domain-containing protein</fullName>
    </recommendedName>
</protein>
<evidence type="ECO:0000313" key="3">
    <source>
        <dbReference type="Proteomes" id="UP000191500"/>
    </source>
</evidence>